<proteinExistence type="predicted"/>
<organism evidence="1 2">
    <name type="scientific">Paraphaeosphaeria sporulosa</name>
    <dbReference type="NCBI Taxonomy" id="1460663"/>
    <lineage>
        <taxon>Eukaryota</taxon>
        <taxon>Fungi</taxon>
        <taxon>Dikarya</taxon>
        <taxon>Ascomycota</taxon>
        <taxon>Pezizomycotina</taxon>
        <taxon>Dothideomycetes</taxon>
        <taxon>Pleosporomycetidae</taxon>
        <taxon>Pleosporales</taxon>
        <taxon>Massarineae</taxon>
        <taxon>Didymosphaeriaceae</taxon>
        <taxon>Paraphaeosphaeria</taxon>
    </lineage>
</organism>
<dbReference type="Proteomes" id="UP000077069">
    <property type="component" value="Unassembled WGS sequence"/>
</dbReference>
<accession>A0A177CLJ0</accession>
<dbReference type="OrthoDB" id="73875at2759"/>
<reference evidence="1 2" key="1">
    <citation type="submission" date="2016-05" db="EMBL/GenBank/DDBJ databases">
        <title>Comparative analysis of secretome profiles of manganese(II)-oxidizing ascomycete fungi.</title>
        <authorList>
            <consortium name="DOE Joint Genome Institute"/>
            <person name="Zeiner C.A."/>
            <person name="Purvine S.O."/>
            <person name="Zink E.M."/>
            <person name="Wu S."/>
            <person name="Pasa-Tolic L."/>
            <person name="Chaput D.L."/>
            <person name="Haridas S."/>
            <person name="Grigoriev I.V."/>
            <person name="Santelli C.M."/>
            <person name="Hansel C.M."/>
        </authorList>
    </citation>
    <scope>NUCLEOTIDE SEQUENCE [LARGE SCALE GENOMIC DNA]</scope>
    <source>
        <strain evidence="1 2">AP3s5-JAC2a</strain>
    </source>
</reference>
<dbReference type="InParanoid" id="A0A177CLJ0"/>
<dbReference type="EMBL" id="KV441551">
    <property type="protein sequence ID" value="OAG07720.1"/>
    <property type="molecule type" value="Genomic_DNA"/>
</dbReference>
<evidence type="ECO:0000313" key="1">
    <source>
        <dbReference type="EMBL" id="OAG07720.1"/>
    </source>
</evidence>
<dbReference type="AlphaFoldDB" id="A0A177CLJ0"/>
<gene>
    <name evidence="1" type="ORF">CC84DRAFT_1205125</name>
</gene>
<evidence type="ECO:0000313" key="2">
    <source>
        <dbReference type="Proteomes" id="UP000077069"/>
    </source>
</evidence>
<keyword evidence="2" id="KW-1185">Reference proteome</keyword>
<dbReference type="GeneID" id="28765440"/>
<protein>
    <submittedName>
        <fullName evidence="1">Uncharacterized protein</fullName>
    </submittedName>
</protein>
<dbReference type="STRING" id="1460663.A0A177CLJ0"/>
<sequence>MGGTTDWEYHDVPAPGKSWDQFKLLVASGSDPKTDYSRNGNWTSFHYESEKLNADSAWGNIIWIWKDTDRLTIHVGTNADCGEILLTSNCEQAKDCDKGFNVEDSRALHKDYQDTLFKAASTLNTMLNNFKDKFAPVPPAPNTMWIDFMIDLITLGTVSAWGTFI</sequence>
<dbReference type="RefSeq" id="XP_018038085.1">
    <property type="nucleotide sequence ID" value="XM_018181954.1"/>
</dbReference>
<name>A0A177CLJ0_9PLEO</name>